<dbReference type="EMBL" id="LROM01000008">
    <property type="protein sequence ID" value="OFA09185.1"/>
    <property type="molecule type" value="Genomic_DNA"/>
</dbReference>
<keyword evidence="2" id="KW-1185">Reference proteome</keyword>
<organism evidence="1 2">
    <name type="scientific">Duganella phyllosphaerae</name>
    <dbReference type="NCBI Taxonomy" id="762836"/>
    <lineage>
        <taxon>Bacteria</taxon>
        <taxon>Pseudomonadati</taxon>
        <taxon>Pseudomonadota</taxon>
        <taxon>Betaproteobacteria</taxon>
        <taxon>Burkholderiales</taxon>
        <taxon>Oxalobacteraceae</taxon>
        <taxon>Telluria group</taxon>
        <taxon>Duganella</taxon>
    </lineage>
</organism>
<sequence>MVCAATLVSRSVALAPLSVENTTLSATATGAKVSMARVGCTGAATALPAASVTAPVSAKLAATPWMPAVGVNSAVYTSGLAVAARPLKVPPLAMMAPALKPTGTSLKVNVTCVVSPTPSAALPLVMTSVGASVSTAIGADTAPMPRLPKASA</sequence>
<dbReference type="Proteomes" id="UP000175989">
    <property type="component" value="Unassembled WGS sequence"/>
</dbReference>
<accession>A0A1E7X7T7</accession>
<evidence type="ECO:0000313" key="2">
    <source>
        <dbReference type="Proteomes" id="UP000175989"/>
    </source>
</evidence>
<gene>
    <name evidence="1" type="ORF">DUPY_01050</name>
</gene>
<proteinExistence type="predicted"/>
<comment type="caution">
    <text evidence="1">The sequence shown here is derived from an EMBL/GenBank/DDBJ whole genome shotgun (WGS) entry which is preliminary data.</text>
</comment>
<dbReference type="AlphaFoldDB" id="A0A1E7X7T7"/>
<protein>
    <submittedName>
        <fullName evidence="1">Uncharacterized protein</fullName>
    </submittedName>
</protein>
<name>A0A1E7X7T7_9BURK</name>
<evidence type="ECO:0000313" key="1">
    <source>
        <dbReference type="EMBL" id="OFA09185.1"/>
    </source>
</evidence>
<reference evidence="2" key="1">
    <citation type="journal article" date="2016" name="Front. Microbiol.">
        <title>Molecular Keys to the Janthinobacterium and Duganella spp. Interaction with the Plant Pathogen Fusarium graminearum.</title>
        <authorList>
            <person name="Haack F.S."/>
            <person name="Poehlein A."/>
            <person name="Kroger C."/>
            <person name="Voigt C.A."/>
            <person name="Piepenbring M."/>
            <person name="Bode H.B."/>
            <person name="Daniel R."/>
            <person name="Schafer W."/>
            <person name="Streit W.R."/>
        </authorList>
    </citation>
    <scope>NUCLEOTIDE SEQUENCE [LARGE SCALE GENOMIC DNA]</scope>
    <source>
        <strain evidence="2">T54</strain>
    </source>
</reference>